<gene>
    <name evidence="1" type="ORF">FWK35_00001771</name>
</gene>
<dbReference type="OrthoDB" id="6608235at2759"/>
<sequence length="96" mass="11197">MMWCPDNVKIFKSITSLNDMKLFQSDLSSFNKWCILNGLSLNIDKCQLVTYSKKHNPSHFNYRISDINLHHSPLIKDLGIVFDSKLLFNAYVLEMN</sequence>
<keyword evidence="1" id="KW-0808">Transferase</keyword>
<keyword evidence="2" id="KW-1185">Reference proteome</keyword>
<dbReference type="AlphaFoldDB" id="A0A6G0Z2R0"/>
<keyword evidence="1" id="KW-0695">RNA-directed DNA polymerase</keyword>
<organism evidence="1 2">
    <name type="scientific">Aphis craccivora</name>
    <name type="common">Cowpea aphid</name>
    <dbReference type="NCBI Taxonomy" id="307492"/>
    <lineage>
        <taxon>Eukaryota</taxon>
        <taxon>Metazoa</taxon>
        <taxon>Ecdysozoa</taxon>
        <taxon>Arthropoda</taxon>
        <taxon>Hexapoda</taxon>
        <taxon>Insecta</taxon>
        <taxon>Pterygota</taxon>
        <taxon>Neoptera</taxon>
        <taxon>Paraneoptera</taxon>
        <taxon>Hemiptera</taxon>
        <taxon>Sternorrhyncha</taxon>
        <taxon>Aphidomorpha</taxon>
        <taxon>Aphidoidea</taxon>
        <taxon>Aphididae</taxon>
        <taxon>Aphidini</taxon>
        <taxon>Aphis</taxon>
        <taxon>Aphis</taxon>
    </lineage>
</organism>
<protein>
    <submittedName>
        <fullName evidence="1">Reverse transcriptase domain-containing protein</fullName>
    </submittedName>
</protein>
<reference evidence="1 2" key="1">
    <citation type="submission" date="2019-08" db="EMBL/GenBank/DDBJ databases">
        <title>Whole genome of Aphis craccivora.</title>
        <authorList>
            <person name="Voronova N.V."/>
            <person name="Shulinski R.S."/>
            <person name="Bandarenka Y.V."/>
            <person name="Zhorov D.G."/>
            <person name="Warner D."/>
        </authorList>
    </citation>
    <scope>NUCLEOTIDE SEQUENCE [LARGE SCALE GENOMIC DNA]</scope>
    <source>
        <strain evidence="1">180601</strain>
        <tissue evidence="1">Whole Body</tissue>
    </source>
</reference>
<proteinExistence type="predicted"/>
<evidence type="ECO:0000313" key="2">
    <source>
        <dbReference type="Proteomes" id="UP000478052"/>
    </source>
</evidence>
<accession>A0A6G0Z2R0</accession>
<comment type="caution">
    <text evidence="1">The sequence shown here is derived from an EMBL/GenBank/DDBJ whole genome shotgun (WGS) entry which is preliminary data.</text>
</comment>
<dbReference type="Proteomes" id="UP000478052">
    <property type="component" value="Unassembled WGS sequence"/>
</dbReference>
<keyword evidence="1" id="KW-0548">Nucleotidyltransferase</keyword>
<dbReference type="GO" id="GO:0003964">
    <property type="term" value="F:RNA-directed DNA polymerase activity"/>
    <property type="evidence" value="ECO:0007669"/>
    <property type="project" value="UniProtKB-KW"/>
</dbReference>
<dbReference type="EMBL" id="VUJU01001573">
    <property type="protein sequence ID" value="KAF0764683.1"/>
    <property type="molecule type" value="Genomic_DNA"/>
</dbReference>
<name>A0A6G0Z2R0_APHCR</name>
<evidence type="ECO:0000313" key="1">
    <source>
        <dbReference type="EMBL" id="KAF0764683.1"/>
    </source>
</evidence>